<feature type="domain" description="PLD phosphodiesterase" evidence="2">
    <location>
        <begin position="460"/>
        <end position="487"/>
    </location>
</feature>
<feature type="chain" id="PRO_5019479227" evidence="1">
    <location>
        <begin position="26"/>
        <end position="612"/>
    </location>
</feature>
<dbReference type="AlphaFoldDB" id="A0A411HF69"/>
<dbReference type="Proteomes" id="UP000291562">
    <property type="component" value="Chromosome"/>
</dbReference>
<proteinExistence type="predicted"/>
<sequence length="612" mass="68452">MRAPRVGLRRIAVQFFVGAFCLSLAACVSLSPREAARAAAVVKAGQEQRVRCIDPAACALPSPYLALAESALATSTPSEPQHYVNLLDQGEDALLIRVHLIRAAQHSIDLQTFIFAQDDAGHLVLDELVQAAARGVKVRVITDQLFSLDDTEFLARLARAHVNFELKVYNPTFGQARTQPLEFAAGILCCFFKFNQRMHNKLLLIDGRIGIAGGRNYENRYYDWDDDFDYRDRDMLVVGPATREMQASFEQFWQHPRAVPLVRLKDVGRRILSDDGNAAAYSPPEFTNAARVATLRQRASDIDYIEQHFVSANQHVGRVDYYSDSPNKPLENDIQARRELTARISRLLIDAQHDVVMETPYLVLSKTAQKIFRSLYRDHHVAVTVSTNSLAATDAFYVYALSYKYKKRYLKHLGFEIHEFKPFPADAQNMIANYAELGTESGKRVPLRKYGRAPLQQQGVRIGLHAKTIVIDGAITLIGSHNFDPRSDNYNTEAGFIVRDVAFAAQVRASILRNTEPQNAWVIAPRKAPAAVSGVSNAISDFSTALPLFDLWPFRYSTSFELDPGCAPLPPRDPDFYQCYESVGDFPDVDVPLKSLYTRIVTAFGAGLVSIM</sequence>
<reference evidence="3 4" key="1">
    <citation type="submission" date="2019-01" db="EMBL/GenBank/DDBJ databases">
        <title>Pseudolysobacter antarctica gen. nov., sp. nov., isolated from Fildes Peninsula, Antarctica.</title>
        <authorList>
            <person name="Wei Z."/>
            <person name="Peng F."/>
        </authorList>
    </citation>
    <scope>NUCLEOTIDE SEQUENCE [LARGE SCALE GENOMIC DNA]</scope>
    <source>
        <strain evidence="3 4">AQ6-296</strain>
    </source>
</reference>
<dbReference type="GO" id="GO:0030572">
    <property type="term" value="F:phosphatidyltransferase activity"/>
    <property type="evidence" value="ECO:0007669"/>
    <property type="project" value="UniProtKB-ARBA"/>
</dbReference>
<dbReference type="Pfam" id="PF13091">
    <property type="entry name" value="PLDc_2"/>
    <property type="match status" value="2"/>
</dbReference>
<gene>
    <name evidence="3" type="ORF">ELE36_01315</name>
</gene>
<dbReference type="SUPFAM" id="SSF56024">
    <property type="entry name" value="Phospholipase D/nuclease"/>
    <property type="match status" value="2"/>
</dbReference>
<keyword evidence="1" id="KW-0732">Signal</keyword>
<dbReference type="KEGG" id="xbc:ELE36_01315"/>
<feature type="domain" description="PLD phosphodiesterase" evidence="2">
    <location>
        <begin position="194"/>
        <end position="221"/>
    </location>
</feature>
<evidence type="ECO:0000313" key="3">
    <source>
        <dbReference type="EMBL" id="QBB69128.1"/>
    </source>
</evidence>
<dbReference type="RefSeq" id="WP_129831384.1">
    <property type="nucleotide sequence ID" value="NZ_CP035704.1"/>
</dbReference>
<dbReference type="OrthoDB" id="9814092at2"/>
<dbReference type="InterPro" id="IPR025202">
    <property type="entry name" value="PLD-like_dom"/>
</dbReference>
<evidence type="ECO:0000313" key="4">
    <source>
        <dbReference type="Proteomes" id="UP000291562"/>
    </source>
</evidence>
<protein>
    <submittedName>
        <fullName evidence="3">Phospholipase D family protein</fullName>
    </submittedName>
</protein>
<evidence type="ECO:0000259" key="2">
    <source>
        <dbReference type="PROSITE" id="PS50035"/>
    </source>
</evidence>
<dbReference type="PROSITE" id="PS51257">
    <property type="entry name" value="PROKAR_LIPOPROTEIN"/>
    <property type="match status" value="1"/>
</dbReference>
<dbReference type="PANTHER" id="PTHR21248:SF12">
    <property type="entry name" value="CARDIOLIPIN SYNTHASE C"/>
    <property type="match status" value="1"/>
</dbReference>
<dbReference type="PROSITE" id="PS50035">
    <property type="entry name" value="PLD"/>
    <property type="match status" value="2"/>
</dbReference>
<dbReference type="InterPro" id="IPR001736">
    <property type="entry name" value="PLipase_D/transphosphatidylase"/>
</dbReference>
<dbReference type="EMBL" id="CP035704">
    <property type="protein sequence ID" value="QBB69128.1"/>
    <property type="molecule type" value="Genomic_DNA"/>
</dbReference>
<keyword evidence="4" id="KW-1185">Reference proteome</keyword>
<feature type="signal peptide" evidence="1">
    <location>
        <begin position="1"/>
        <end position="25"/>
    </location>
</feature>
<dbReference type="CDD" id="cd09113">
    <property type="entry name" value="PLDc_ymdC_like_2"/>
    <property type="match status" value="1"/>
</dbReference>
<evidence type="ECO:0000256" key="1">
    <source>
        <dbReference type="SAM" id="SignalP"/>
    </source>
</evidence>
<dbReference type="CDD" id="cd09111">
    <property type="entry name" value="PLDc_ymdC_like_1"/>
    <property type="match status" value="1"/>
</dbReference>
<name>A0A411HF69_9GAMM</name>
<dbReference type="SMART" id="SM00155">
    <property type="entry name" value="PLDc"/>
    <property type="match status" value="2"/>
</dbReference>
<dbReference type="PANTHER" id="PTHR21248">
    <property type="entry name" value="CARDIOLIPIN SYNTHASE"/>
    <property type="match status" value="1"/>
</dbReference>
<dbReference type="GO" id="GO:0032049">
    <property type="term" value="P:cardiolipin biosynthetic process"/>
    <property type="evidence" value="ECO:0007669"/>
    <property type="project" value="UniProtKB-ARBA"/>
</dbReference>
<accession>A0A411HF69</accession>
<organism evidence="3 4">
    <name type="scientific">Pseudolysobacter antarcticus</name>
    <dbReference type="NCBI Taxonomy" id="2511995"/>
    <lineage>
        <taxon>Bacteria</taxon>
        <taxon>Pseudomonadati</taxon>
        <taxon>Pseudomonadota</taxon>
        <taxon>Gammaproteobacteria</taxon>
        <taxon>Lysobacterales</taxon>
        <taxon>Rhodanobacteraceae</taxon>
        <taxon>Pseudolysobacter</taxon>
    </lineage>
</organism>
<dbReference type="Gene3D" id="3.30.870.10">
    <property type="entry name" value="Endonuclease Chain A"/>
    <property type="match status" value="2"/>
</dbReference>